<evidence type="ECO:0000256" key="2">
    <source>
        <dbReference type="ARBA" id="ARBA00009604"/>
    </source>
</evidence>
<feature type="domain" description="Enolase C-terminal TIM barrel" evidence="15">
    <location>
        <begin position="140"/>
        <end position="428"/>
    </location>
</feature>
<feature type="binding site" evidence="11">
    <location>
        <position position="340"/>
    </location>
    <ligand>
        <name>(2R)-2-phosphoglycerate</name>
        <dbReference type="ChEBI" id="CHEBI:58289"/>
    </ligand>
</feature>
<keyword evidence="8 11" id="KW-0324">Glycolysis</keyword>
<comment type="subcellular location">
    <subcellularLocation>
        <location evidence="11">Cytoplasm</location>
    </subcellularLocation>
    <subcellularLocation>
        <location evidence="11">Secreted</location>
    </subcellularLocation>
    <subcellularLocation>
        <location evidence="11">Cell surface</location>
    </subcellularLocation>
    <text evidence="11">Fractions of enolase are present in both the cytoplasm and on the cell surface.</text>
</comment>
<dbReference type="EMBL" id="JAHLFP010000053">
    <property type="protein sequence ID" value="MBU3806481.1"/>
    <property type="molecule type" value="Genomic_DNA"/>
</dbReference>
<dbReference type="PANTHER" id="PTHR11902">
    <property type="entry name" value="ENOLASE"/>
    <property type="match status" value="1"/>
</dbReference>
<dbReference type="SMART" id="SM01193">
    <property type="entry name" value="Enolase_N"/>
    <property type="match status" value="1"/>
</dbReference>
<dbReference type="Gene3D" id="3.20.20.120">
    <property type="entry name" value="Enolase-like C-terminal domain"/>
    <property type="match status" value="1"/>
</dbReference>
<evidence type="ECO:0000256" key="11">
    <source>
        <dbReference type="HAMAP-Rule" id="MF_00318"/>
    </source>
</evidence>
<dbReference type="PANTHER" id="PTHR11902:SF1">
    <property type="entry name" value="ENOLASE"/>
    <property type="match status" value="1"/>
</dbReference>
<evidence type="ECO:0000256" key="1">
    <source>
        <dbReference type="ARBA" id="ARBA00005031"/>
    </source>
</evidence>
<dbReference type="EC" id="4.2.1.11" evidence="3 11"/>
<dbReference type="PROSITE" id="PS00164">
    <property type="entry name" value="ENOLASE"/>
    <property type="match status" value="1"/>
</dbReference>
<dbReference type="InterPro" id="IPR020810">
    <property type="entry name" value="Enolase_C"/>
</dbReference>
<evidence type="ECO:0000256" key="12">
    <source>
        <dbReference type="PIRSR" id="PIRSR001400-1"/>
    </source>
</evidence>
<feature type="binding site" evidence="13">
    <location>
        <position position="315"/>
    </location>
    <ligand>
        <name>substrate</name>
    </ligand>
</feature>
<dbReference type="AlphaFoldDB" id="A0A948T3C6"/>
<dbReference type="SFLD" id="SFLDG00178">
    <property type="entry name" value="enolase"/>
    <property type="match status" value="1"/>
</dbReference>
<feature type="binding site" evidence="11 14">
    <location>
        <position position="243"/>
    </location>
    <ligand>
        <name>Mg(2+)</name>
        <dbReference type="ChEBI" id="CHEBI:18420"/>
    </ligand>
</feature>
<feature type="binding site" evidence="11">
    <location>
        <position position="164"/>
    </location>
    <ligand>
        <name>(2R)-2-phosphoglycerate</name>
        <dbReference type="ChEBI" id="CHEBI:58289"/>
    </ligand>
</feature>
<dbReference type="SMART" id="SM01192">
    <property type="entry name" value="Enolase_C"/>
    <property type="match status" value="1"/>
</dbReference>
<feature type="binding site" evidence="13">
    <location>
        <position position="156"/>
    </location>
    <ligand>
        <name>substrate</name>
    </ligand>
</feature>
<dbReference type="SFLD" id="SFLDS00001">
    <property type="entry name" value="Enolase"/>
    <property type="match status" value="1"/>
</dbReference>
<dbReference type="Pfam" id="PF00113">
    <property type="entry name" value="Enolase_C"/>
    <property type="match status" value="1"/>
</dbReference>
<dbReference type="NCBIfam" id="TIGR01060">
    <property type="entry name" value="eno"/>
    <property type="match status" value="1"/>
</dbReference>
<dbReference type="InterPro" id="IPR020811">
    <property type="entry name" value="Enolase_N"/>
</dbReference>
<feature type="binding site" evidence="11">
    <location>
        <position position="391"/>
    </location>
    <ligand>
        <name>(2R)-2-phosphoglycerate</name>
        <dbReference type="ChEBI" id="CHEBI:58289"/>
    </ligand>
</feature>
<comment type="function">
    <text evidence="11">Catalyzes the reversible conversion of 2-phosphoglycerate (2-PG) into phosphoenolpyruvate (PEP). It is essential for the degradation of carbohydrates via glycolysis.</text>
</comment>
<dbReference type="PIRSF" id="PIRSF001400">
    <property type="entry name" value="Enolase"/>
    <property type="match status" value="1"/>
</dbReference>
<dbReference type="SFLD" id="SFLDF00002">
    <property type="entry name" value="enolase"/>
    <property type="match status" value="1"/>
</dbReference>
<dbReference type="GO" id="GO:0009986">
    <property type="term" value="C:cell surface"/>
    <property type="evidence" value="ECO:0007669"/>
    <property type="project" value="UniProtKB-SubCell"/>
</dbReference>
<dbReference type="InterPro" id="IPR000941">
    <property type="entry name" value="Enolase"/>
</dbReference>
<reference evidence="17" key="1">
    <citation type="journal article" date="2021" name="PeerJ">
        <title>Extensive microbial diversity within the chicken gut microbiome revealed by metagenomics and culture.</title>
        <authorList>
            <person name="Gilroy R."/>
            <person name="Ravi A."/>
            <person name="Getino M."/>
            <person name="Pursley I."/>
            <person name="Horton D.L."/>
            <person name="Alikhan N.F."/>
            <person name="Baker D."/>
            <person name="Gharbi K."/>
            <person name="Hall N."/>
            <person name="Watson M."/>
            <person name="Adriaenssens E.M."/>
            <person name="Foster-Nyarko E."/>
            <person name="Jarju S."/>
            <person name="Secka A."/>
            <person name="Antonio M."/>
            <person name="Oren A."/>
            <person name="Chaudhuri R.R."/>
            <person name="La Ragione R."/>
            <person name="Hildebrand F."/>
            <person name="Pallen M.J."/>
        </authorList>
    </citation>
    <scope>NUCLEOTIDE SEQUENCE</scope>
    <source>
        <strain evidence="17">B5_2728</strain>
    </source>
</reference>
<evidence type="ECO:0000256" key="4">
    <source>
        <dbReference type="ARBA" id="ARBA00017068"/>
    </source>
</evidence>
<comment type="cofactor">
    <cofactor evidence="14">
        <name>Mg(2+)</name>
        <dbReference type="ChEBI" id="CHEBI:18420"/>
    </cofactor>
    <text evidence="14">Mg(2+) is required for catalysis and for stabilizing the dimer.</text>
</comment>
<keyword evidence="5 11" id="KW-0964">Secreted</keyword>
<feature type="active site" description="Proton acceptor" evidence="11 12">
    <location>
        <position position="340"/>
    </location>
</feature>
<dbReference type="GO" id="GO:0006096">
    <property type="term" value="P:glycolytic process"/>
    <property type="evidence" value="ECO:0007669"/>
    <property type="project" value="UniProtKB-UniRule"/>
</dbReference>
<dbReference type="GO" id="GO:0000287">
    <property type="term" value="F:magnesium ion binding"/>
    <property type="evidence" value="ECO:0007669"/>
    <property type="project" value="UniProtKB-UniRule"/>
</dbReference>
<evidence type="ECO:0000256" key="8">
    <source>
        <dbReference type="ARBA" id="ARBA00023152"/>
    </source>
</evidence>
<feature type="binding site" evidence="13">
    <location>
        <begin position="367"/>
        <end position="370"/>
    </location>
    <ligand>
        <name>substrate</name>
    </ligand>
</feature>
<feature type="binding site" evidence="11 14">
    <location>
        <position position="315"/>
    </location>
    <ligand>
        <name>Mg(2+)</name>
        <dbReference type="ChEBI" id="CHEBI:18420"/>
    </ligand>
</feature>
<evidence type="ECO:0000256" key="13">
    <source>
        <dbReference type="PIRSR" id="PIRSR001400-2"/>
    </source>
</evidence>
<evidence type="ECO:0000259" key="16">
    <source>
        <dbReference type="SMART" id="SM01193"/>
    </source>
</evidence>
<dbReference type="HAMAP" id="MF_00318">
    <property type="entry name" value="Enolase"/>
    <property type="match status" value="1"/>
</dbReference>
<organism evidence="17 18">
    <name type="scientific">Candidatus Allofournierella pullistercoris</name>
    <dbReference type="NCBI Taxonomy" id="2838597"/>
    <lineage>
        <taxon>Bacteria</taxon>
        <taxon>Bacillati</taxon>
        <taxon>Bacillota</taxon>
        <taxon>Clostridia</taxon>
        <taxon>Eubacteriales</taxon>
        <taxon>Oscillospiraceae</taxon>
        <taxon>Allofournierella</taxon>
    </lineage>
</organism>
<evidence type="ECO:0000256" key="10">
    <source>
        <dbReference type="ARBA" id="ARBA00048951"/>
    </source>
</evidence>
<dbReference type="GO" id="GO:0005576">
    <property type="term" value="C:extracellular region"/>
    <property type="evidence" value="ECO:0007669"/>
    <property type="project" value="UniProtKB-SubCell"/>
</dbReference>
<dbReference type="InterPro" id="IPR036849">
    <property type="entry name" value="Enolase-like_C_sf"/>
</dbReference>
<comment type="similarity">
    <text evidence="2 11">Belongs to the enolase family.</text>
</comment>
<proteinExistence type="inferred from homology"/>
<comment type="cofactor">
    <cofactor evidence="11">
        <name>Mg(2+)</name>
        <dbReference type="ChEBI" id="CHEBI:18420"/>
    </cofactor>
    <text evidence="11">Binds a second Mg(2+) ion via substrate during catalysis.</text>
</comment>
<evidence type="ECO:0000256" key="9">
    <source>
        <dbReference type="ARBA" id="ARBA00023239"/>
    </source>
</evidence>
<evidence type="ECO:0000256" key="6">
    <source>
        <dbReference type="ARBA" id="ARBA00022723"/>
    </source>
</evidence>
<protein>
    <recommendedName>
        <fullName evidence="4 11">Enolase</fullName>
        <ecNumber evidence="3 11">4.2.1.11</ecNumber>
    </recommendedName>
    <alternativeName>
        <fullName evidence="11">2-phospho-D-glycerate hydro-lyase</fullName>
    </alternativeName>
    <alternativeName>
        <fullName evidence="11">2-phosphoglycerate dehydratase</fullName>
    </alternativeName>
</protein>
<dbReference type="GO" id="GO:0000015">
    <property type="term" value="C:phosphopyruvate hydratase complex"/>
    <property type="evidence" value="ECO:0007669"/>
    <property type="project" value="InterPro"/>
</dbReference>
<comment type="pathway">
    <text evidence="1 11">Carbohydrate degradation; glycolysis; pyruvate from D-glyceraldehyde 3-phosphate: step 4/5.</text>
</comment>
<accession>A0A948T3C6</accession>
<keyword evidence="11" id="KW-0963">Cytoplasm</keyword>
<evidence type="ECO:0000256" key="5">
    <source>
        <dbReference type="ARBA" id="ARBA00022525"/>
    </source>
</evidence>
<evidence type="ECO:0000256" key="7">
    <source>
        <dbReference type="ARBA" id="ARBA00022842"/>
    </source>
</evidence>
<feature type="binding site" evidence="11">
    <location>
        <position position="370"/>
    </location>
    <ligand>
        <name>(2R)-2-phosphoglycerate</name>
        <dbReference type="ChEBI" id="CHEBI:58289"/>
    </ligand>
</feature>
<sequence length="432" mass="46264">MDTTLQTIHARMILDSRGNPTVEAEVTLACGAVGRAASPSGASTGSFEAVELRDGDAHRYKGKGVQKAVEQVNQKIAPALQGWNPPHQSALDARLCQLDGTPNFANLGAGGVLAVSLAYAHAMAQAKGEPLFRWVGGQQATALPVPLMNVLNGGAHAANNLDIQEFMIVPLGAPSFSEALRWGAEIYHTLAELLRKQGLSSGVGDEGGFAPNLESEEQALDLLVQAIEAAGYQPGQDVALALDAAASEWKAHAPGEYHMPKSGRHFTSAQLVEYWSELASRYPICSLEDGLDEEDWEGWEHLTSRLGSRLQLVGDDLFVTNTRRLDQGIASGCANAILIKPNQIGTLTQTIQAVQLAHRNGYRSVMSHRSGETEDTTIAHLAVALGCTQIKTGAPCRIERVAKYNQLLRIEEQLAPAAWYAGMQAFEGLPTC</sequence>
<dbReference type="SUPFAM" id="SSF54826">
    <property type="entry name" value="Enolase N-terminal domain-like"/>
    <property type="match status" value="1"/>
</dbReference>
<evidence type="ECO:0000259" key="15">
    <source>
        <dbReference type="SMART" id="SM01192"/>
    </source>
</evidence>
<evidence type="ECO:0000256" key="3">
    <source>
        <dbReference type="ARBA" id="ARBA00012058"/>
    </source>
</evidence>
<dbReference type="SUPFAM" id="SSF51604">
    <property type="entry name" value="Enolase C-terminal domain-like"/>
    <property type="match status" value="1"/>
</dbReference>
<evidence type="ECO:0000313" key="17">
    <source>
        <dbReference type="EMBL" id="MBU3806481.1"/>
    </source>
</evidence>
<keyword evidence="9 11" id="KW-0456">Lyase</keyword>
<feature type="binding site" evidence="11">
    <location>
        <position position="369"/>
    </location>
    <ligand>
        <name>(2R)-2-phosphoglycerate</name>
        <dbReference type="ChEBI" id="CHEBI:58289"/>
    </ligand>
</feature>
<dbReference type="CDD" id="cd03313">
    <property type="entry name" value="enolase"/>
    <property type="match status" value="1"/>
</dbReference>
<reference evidence="17" key="2">
    <citation type="submission" date="2021-04" db="EMBL/GenBank/DDBJ databases">
        <authorList>
            <person name="Gilroy R."/>
        </authorList>
    </citation>
    <scope>NUCLEOTIDE SEQUENCE</scope>
    <source>
        <strain evidence="17">B5_2728</strain>
    </source>
</reference>
<dbReference type="Pfam" id="PF03952">
    <property type="entry name" value="Enolase_N"/>
    <property type="match status" value="1"/>
</dbReference>
<keyword evidence="6 11" id="KW-0479">Metal-binding</keyword>
<comment type="catalytic activity">
    <reaction evidence="10">
        <text>(2R)-2-phosphoglycerate = phosphoenolpyruvate + H2O</text>
        <dbReference type="Rhea" id="RHEA:10164"/>
        <dbReference type="ChEBI" id="CHEBI:15377"/>
        <dbReference type="ChEBI" id="CHEBI:58289"/>
        <dbReference type="ChEBI" id="CHEBI:58702"/>
        <dbReference type="EC" id="4.2.1.11"/>
    </reaction>
    <physiologicalReaction direction="left-to-right" evidence="10">
        <dbReference type="Rhea" id="RHEA:10165"/>
    </physiologicalReaction>
</comment>
<feature type="binding site" evidence="11 14">
    <location>
        <position position="288"/>
    </location>
    <ligand>
        <name>Mg(2+)</name>
        <dbReference type="ChEBI" id="CHEBI:18420"/>
    </ligand>
</feature>
<dbReference type="InterPro" id="IPR029017">
    <property type="entry name" value="Enolase-like_N"/>
</dbReference>
<dbReference type="GO" id="GO:0004634">
    <property type="term" value="F:phosphopyruvate hydratase activity"/>
    <property type="evidence" value="ECO:0007669"/>
    <property type="project" value="UniProtKB-UniRule"/>
</dbReference>
<evidence type="ECO:0000313" key="18">
    <source>
        <dbReference type="Proteomes" id="UP000713596"/>
    </source>
</evidence>
<feature type="binding site" evidence="13">
    <location>
        <position position="165"/>
    </location>
    <ligand>
        <name>substrate</name>
    </ligand>
</feature>
<gene>
    <name evidence="11 17" type="primary">eno</name>
    <name evidence="17" type="ORF">H9882_06275</name>
</gene>
<dbReference type="PRINTS" id="PR00148">
    <property type="entry name" value="ENOLASE"/>
</dbReference>
<dbReference type="InterPro" id="IPR020809">
    <property type="entry name" value="Enolase_CS"/>
</dbReference>
<feature type="active site" description="Proton donor" evidence="11 12">
    <location>
        <position position="206"/>
    </location>
</feature>
<dbReference type="Gene3D" id="3.30.390.10">
    <property type="entry name" value="Enolase-like, N-terminal domain"/>
    <property type="match status" value="1"/>
</dbReference>
<name>A0A948T3C6_9FIRM</name>
<comment type="caution">
    <text evidence="17">The sequence shown here is derived from an EMBL/GenBank/DDBJ whole genome shotgun (WGS) entry which is preliminary data.</text>
</comment>
<feature type="domain" description="Enolase N-terminal" evidence="16">
    <location>
        <begin position="5"/>
        <end position="135"/>
    </location>
</feature>
<evidence type="ECO:0000256" key="14">
    <source>
        <dbReference type="PIRSR" id="PIRSR001400-3"/>
    </source>
</evidence>
<feature type="binding site" evidence="13">
    <location>
        <position position="391"/>
    </location>
    <ligand>
        <name>substrate</name>
    </ligand>
</feature>
<feature type="binding site" evidence="13">
    <location>
        <position position="288"/>
    </location>
    <ligand>
        <name>substrate</name>
    </ligand>
</feature>
<dbReference type="Proteomes" id="UP000713596">
    <property type="component" value="Unassembled WGS sequence"/>
</dbReference>
<keyword evidence="7 11" id="KW-0460">Magnesium</keyword>